<proteinExistence type="inferred from homology"/>
<feature type="domain" description="Carrier" evidence="4">
    <location>
        <begin position="513"/>
        <end position="591"/>
    </location>
</feature>
<evidence type="ECO:0000259" key="4">
    <source>
        <dbReference type="PROSITE" id="PS50075"/>
    </source>
</evidence>
<name>A0A4Q4MX81_ALTAL</name>
<dbReference type="InterPro" id="IPR000873">
    <property type="entry name" value="AMP-dep_synth/lig_dom"/>
</dbReference>
<dbReference type="SUPFAM" id="SSF47336">
    <property type="entry name" value="ACP-like"/>
    <property type="match status" value="1"/>
</dbReference>
<dbReference type="Gene3D" id="1.10.1200.10">
    <property type="entry name" value="ACP-like"/>
    <property type="match status" value="1"/>
</dbReference>
<reference evidence="6" key="1">
    <citation type="journal article" date="2019" name="bioRxiv">
        <title>Genomics, evolutionary history and diagnostics of the Alternaria alternata species group including apple and Asian pear pathotypes.</title>
        <authorList>
            <person name="Armitage A.D."/>
            <person name="Cockerton H.M."/>
            <person name="Sreenivasaprasad S."/>
            <person name="Woodhall J.W."/>
            <person name="Lane C.R."/>
            <person name="Harrison R.J."/>
            <person name="Clarkson J.P."/>
        </authorList>
    </citation>
    <scope>NUCLEOTIDE SEQUENCE [LARGE SCALE GENOMIC DNA]</scope>
    <source>
        <strain evidence="6">FERA 1177</strain>
    </source>
</reference>
<dbReference type="Pfam" id="PF00550">
    <property type="entry name" value="PP-binding"/>
    <property type="match status" value="1"/>
</dbReference>
<dbReference type="AlphaFoldDB" id="A0A4Q4MX81"/>
<dbReference type="PROSITE" id="PS00455">
    <property type="entry name" value="AMP_BINDING"/>
    <property type="match status" value="1"/>
</dbReference>
<dbReference type="InterPro" id="IPR006162">
    <property type="entry name" value="Ppantetheine_attach_site"/>
</dbReference>
<evidence type="ECO:0000256" key="1">
    <source>
        <dbReference type="ARBA" id="ARBA00022450"/>
    </source>
</evidence>
<dbReference type="PROSITE" id="PS00012">
    <property type="entry name" value="PHOSPHOPANTETHEINE"/>
    <property type="match status" value="1"/>
</dbReference>
<dbReference type="PROSITE" id="PS50075">
    <property type="entry name" value="CARRIER"/>
    <property type="match status" value="1"/>
</dbReference>
<keyword evidence="2" id="KW-0597">Phosphoprotein</keyword>
<evidence type="ECO:0000256" key="3">
    <source>
        <dbReference type="ARBA" id="ARBA00029454"/>
    </source>
</evidence>
<dbReference type="InterPro" id="IPR036291">
    <property type="entry name" value="NAD(P)-bd_dom_sf"/>
</dbReference>
<evidence type="ECO:0000313" key="6">
    <source>
        <dbReference type="Proteomes" id="UP000291422"/>
    </source>
</evidence>
<dbReference type="InterPro" id="IPR042099">
    <property type="entry name" value="ANL_N_sf"/>
</dbReference>
<comment type="similarity">
    <text evidence="3">Belongs to the NRP synthetase family.</text>
</comment>
<accession>A0A4Q4MX81</accession>
<gene>
    <name evidence="5" type="ORF">AA0117_g12985</name>
</gene>
<dbReference type="InterPro" id="IPR020806">
    <property type="entry name" value="PKS_PP-bd"/>
</dbReference>
<dbReference type="GO" id="GO:0031177">
    <property type="term" value="F:phosphopantetheine binding"/>
    <property type="evidence" value="ECO:0007669"/>
    <property type="project" value="InterPro"/>
</dbReference>
<dbReference type="Gene3D" id="3.40.50.12780">
    <property type="entry name" value="N-terminal domain of ligase-like"/>
    <property type="match status" value="1"/>
</dbReference>
<evidence type="ECO:0000313" key="5">
    <source>
        <dbReference type="EMBL" id="RYN61339.1"/>
    </source>
</evidence>
<protein>
    <recommendedName>
        <fullName evidence="4">Carrier domain-containing protein</fullName>
    </recommendedName>
</protein>
<dbReference type="VEuPathDB" id="FungiDB:CC77DRAFT_454085"/>
<dbReference type="PANTHER" id="PTHR43439">
    <property type="entry name" value="PHENYLACETATE-COENZYME A LIGASE"/>
    <property type="match status" value="1"/>
</dbReference>
<dbReference type="InterPro" id="IPR009081">
    <property type="entry name" value="PP-bd_ACP"/>
</dbReference>
<dbReference type="InterPro" id="IPR036736">
    <property type="entry name" value="ACP-like_sf"/>
</dbReference>
<organism evidence="5 6">
    <name type="scientific">Alternaria alternata</name>
    <name type="common">Alternaria rot fungus</name>
    <name type="synonym">Torula alternata</name>
    <dbReference type="NCBI Taxonomy" id="5599"/>
    <lineage>
        <taxon>Eukaryota</taxon>
        <taxon>Fungi</taxon>
        <taxon>Dikarya</taxon>
        <taxon>Ascomycota</taxon>
        <taxon>Pezizomycotina</taxon>
        <taxon>Dothideomycetes</taxon>
        <taxon>Pleosporomycetidae</taxon>
        <taxon>Pleosporales</taxon>
        <taxon>Pleosporineae</taxon>
        <taxon>Pleosporaceae</taxon>
        <taxon>Alternaria</taxon>
        <taxon>Alternaria sect. Alternaria</taxon>
        <taxon>Alternaria alternata complex</taxon>
    </lineage>
</organism>
<dbReference type="InterPro" id="IPR051414">
    <property type="entry name" value="Adenylate-forming_Reductase"/>
</dbReference>
<dbReference type="Pfam" id="PF23562">
    <property type="entry name" value="AMP-binding_C_3"/>
    <property type="match status" value="1"/>
</dbReference>
<dbReference type="InterPro" id="IPR013120">
    <property type="entry name" value="FAR_NAD-bd"/>
</dbReference>
<dbReference type="PANTHER" id="PTHR43439:SF2">
    <property type="entry name" value="ENZYME, PUTATIVE (JCVI)-RELATED"/>
    <property type="match status" value="1"/>
</dbReference>
<sequence length="1013" mass="111099">MLPTTRPRLAVPDHIDEAAKAEPNAVWALVPRPRSSPNQVWHSITYAQLASAVDGLARYLEDTLGVPDPIGQTIGYVGSILEKTECVLFLRTPEGHRCFEDIQKVAPNVQIVEVPTMLDLLFPSHSPPHYAGRHCRDGAADSLILHTSGSTGLPKAIRLTVDGLNSVHEQATLGQEQDRQSAMRLFLANKRPMLAAVPFFHAMGIVVGLRSLMCRGAIATLPSGKLWNASLVIDAIAAIKPATGIFPPSILEDMSGTETGVRALGTLDTVFFGGAPLANATGEKLCRVTQLQTIIGSTEALLIPSLVTTSAHEWGYFHWSDAAGAVMEPAENDLYELVLERRDIKYQAVFHTLPGEDKWPTKDLFRQHPSKPFLWRYSGRRDDTIVLTNGEKVNPVLMEKCIESHPYVKGALVVGQGRFQTGLLIEPEQETGAMDATILKRFIWPAVERANEEAPAHARICLNKIAIVRGERSFQRTPKGSIVRSQTVALLQKEIIALYNDGMCAERSSLPSDGDVDLKSSIRAVFVCALGSSFKDTADNADISHLGVDSLSVVTLAEALRETFGRIDITAATIYENPTIDKLVLALSSSARKPSVTVALSPTRKEEMGAMVEKYTADMSPWERAGGVRERPLRHTVVLTGSTGSLGSYVLENLLKRPDVEWVYCLNRSDDAETRQKHAFEKYHDPLVDFSKAEFLQADFSLARFGLTEARYDSLLSSVTIFIHSAWSVDFNLSLTSYEATHITGIRHVVEFAAASTYRPSITFVSSIASVGNWRSVVQDDSAVPEDTDTLFDRSISLPQGYGESKHVAAEILAVTSPRCGIQTAIVRASQLAGASTQAGGAAWNRHEWLPSLVHASRVMKKLPRTLGTMELLDWVPMDVAGATLVDIATAPASEPVRVYHLANPGRTSWSQIYPVIESYYRENSVNIEVVSYDEWVQQLRQIPLTRENVERVPGLKLLSFYNSLRPGAGITLPRLATKEAEAVSPALREGRAVGESDVKKWLKQWGFGSCAL</sequence>
<dbReference type="SUPFAM" id="SSF56801">
    <property type="entry name" value="Acetyl-CoA synthetase-like"/>
    <property type="match status" value="1"/>
</dbReference>
<dbReference type="Pfam" id="PF00501">
    <property type="entry name" value="AMP-binding"/>
    <property type="match status" value="1"/>
</dbReference>
<dbReference type="Pfam" id="PF07993">
    <property type="entry name" value="NAD_binding_4"/>
    <property type="match status" value="1"/>
</dbReference>
<evidence type="ECO:0000256" key="2">
    <source>
        <dbReference type="ARBA" id="ARBA00022553"/>
    </source>
</evidence>
<dbReference type="Gene3D" id="3.40.50.720">
    <property type="entry name" value="NAD(P)-binding Rossmann-like Domain"/>
    <property type="match status" value="1"/>
</dbReference>
<dbReference type="SUPFAM" id="SSF51735">
    <property type="entry name" value="NAD(P)-binding Rossmann-fold domains"/>
    <property type="match status" value="1"/>
</dbReference>
<dbReference type="Proteomes" id="UP000291422">
    <property type="component" value="Unassembled WGS sequence"/>
</dbReference>
<dbReference type="SMART" id="SM00823">
    <property type="entry name" value="PKS_PP"/>
    <property type="match status" value="1"/>
</dbReference>
<dbReference type="EMBL" id="PDXD01000109">
    <property type="protein sequence ID" value="RYN61339.1"/>
    <property type="molecule type" value="Genomic_DNA"/>
</dbReference>
<dbReference type="InterPro" id="IPR020845">
    <property type="entry name" value="AMP-binding_CS"/>
</dbReference>
<comment type="caution">
    <text evidence="5">The sequence shown here is derived from an EMBL/GenBank/DDBJ whole genome shotgun (WGS) entry which is preliminary data.</text>
</comment>
<keyword evidence="1" id="KW-0596">Phosphopantetheine</keyword>